<evidence type="ECO:0000313" key="2">
    <source>
        <dbReference type="EMBL" id="SIM38827.1"/>
    </source>
</evidence>
<dbReference type="EMBL" id="LT671858">
    <property type="protein sequence ID" value="SIM38827.1"/>
    <property type="molecule type" value="Genomic_DNA"/>
</dbReference>
<dbReference type="InterPro" id="IPR045865">
    <property type="entry name" value="ACT-like_dom_sf"/>
</dbReference>
<dbReference type="Gene3D" id="3.30.70.260">
    <property type="match status" value="1"/>
</dbReference>
<evidence type="ECO:0000313" key="3">
    <source>
        <dbReference type="EMBL" id="SJK84189.1"/>
    </source>
</evidence>
<keyword evidence="4" id="KW-1185">Reference proteome</keyword>
<dbReference type="SUPFAM" id="SSF55021">
    <property type="entry name" value="ACT-like"/>
    <property type="match status" value="1"/>
</dbReference>
<evidence type="ECO:0000313" key="5">
    <source>
        <dbReference type="Proteomes" id="UP000195607"/>
    </source>
</evidence>
<name>A0A1N5SS79_9ARCH</name>
<dbReference type="AlphaFoldDB" id="A0A1N5SS79"/>
<feature type="domain" description="ACT" evidence="1">
    <location>
        <begin position="102"/>
        <end position="172"/>
    </location>
</feature>
<dbReference type="PROSITE" id="PS51671">
    <property type="entry name" value="ACT"/>
    <property type="match status" value="1"/>
</dbReference>
<dbReference type="Proteomes" id="UP000195607">
    <property type="component" value="Chromosome I"/>
</dbReference>
<organism evidence="2 5">
    <name type="scientific">Cuniculiplasma divulgatum</name>
    <dbReference type="NCBI Taxonomy" id="1673428"/>
    <lineage>
        <taxon>Archaea</taxon>
        <taxon>Methanobacteriati</taxon>
        <taxon>Thermoplasmatota</taxon>
        <taxon>Thermoplasmata</taxon>
        <taxon>Thermoplasmatales</taxon>
        <taxon>Cuniculiplasmataceae</taxon>
        <taxon>Cuniculiplasma</taxon>
    </lineage>
</organism>
<evidence type="ECO:0000313" key="4">
    <source>
        <dbReference type="Proteomes" id="UP000187822"/>
    </source>
</evidence>
<reference evidence="3" key="2">
    <citation type="submission" date="2016-06" db="EMBL/GenBank/DDBJ databases">
        <authorList>
            <person name="Olsen C.W."/>
            <person name="Carey S."/>
            <person name="Hinshaw L."/>
            <person name="Karasin A.I."/>
        </authorList>
    </citation>
    <scope>NUCLEOTIDE SEQUENCE [LARGE SCALE GENOMIC DNA]</scope>
    <source>
        <strain evidence="3">PM4</strain>
    </source>
</reference>
<dbReference type="InterPro" id="IPR002912">
    <property type="entry name" value="ACT_dom"/>
</dbReference>
<dbReference type="EMBL" id="LT719092">
    <property type="protein sequence ID" value="SJK84189.1"/>
    <property type="molecule type" value="Genomic_DNA"/>
</dbReference>
<accession>A0A1N5SS79</accession>
<reference evidence="4" key="3">
    <citation type="submission" date="2016-06" db="EMBL/GenBank/DDBJ databases">
        <authorList>
            <person name="Toshchakov V.S."/>
        </authorList>
    </citation>
    <scope>NUCLEOTIDE SEQUENCE [LARGE SCALE GENOMIC DNA]</scope>
    <source>
        <strain>PM4 (JCM 30641</strain>
        <strain evidence="4">\VKM B-2940)</strain>
    </source>
</reference>
<dbReference type="InterPro" id="IPR014424">
    <property type="entry name" value="UCP004897_ACT"/>
</dbReference>
<dbReference type="STRING" id="1673428.CPM_0303"/>
<dbReference type="Proteomes" id="UP000187822">
    <property type="component" value="Chromosome I"/>
</dbReference>
<dbReference type="KEGG" id="cdiv:CPM_0303"/>
<dbReference type="PIRSF" id="PIRSF004897">
    <property type="entry name" value="UCP004897_ACT"/>
    <property type="match status" value="1"/>
</dbReference>
<evidence type="ECO:0000259" key="1">
    <source>
        <dbReference type="PROSITE" id="PS51671"/>
    </source>
</evidence>
<reference evidence="2 5" key="1">
    <citation type="submission" date="2016-04" db="EMBL/GenBank/DDBJ databases">
        <authorList>
            <person name="Evans L.H."/>
            <person name="Alamgir A."/>
            <person name="Owens N."/>
            <person name="Weber N.D."/>
            <person name="Virtaneva K."/>
            <person name="Barbian K."/>
            <person name="Babar A."/>
            <person name="Rosenke K."/>
        </authorList>
    </citation>
    <scope>NUCLEOTIDE SEQUENCE [LARGE SCALE GENOMIC DNA]</scope>
    <source>
        <strain evidence="2">S5</strain>
        <strain evidence="5">S5(T) (JCM 30642 \VKM B-2941)</strain>
    </source>
</reference>
<gene>
    <name evidence="3" type="ORF">CPM_0303</name>
    <name evidence="2" type="ORF">CSP5_0334</name>
</gene>
<proteinExistence type="predicted"/>
<sequence length="172" mass="19270">MWDLINNAFGKYPSQMKIIKYLMNYGFSVNEKFDGEYSLYSGKVEVRPSSLAEAIDVDKRVVIQVIKKIREDPKLFEFFKKLRPIADMSSASSKLLDLGIVEIRAEDPSKPGIISSVINLISSRGIGIRQVMVSDPIISDEPVARIVTETPITTDLLSEIKKIKGMDSVVML</sequence>
<protein>
    <submittedName>
        <fullName evidence="2">Amino acid-binding ACT domain protein</fullName>
    </submittedName>
</protein>